<keyword evidence="1" id="KW-1133">Transmembrane helix</keyword>
<dbReference type="PANTHER" id="PTHR10983:SF16">
    <property type="entry name" value="LYSOCARDIOLIPIN ACYLTRANSFERASE 1"/>
    <property type="match status" value="1"/>
</dbReference>
<name>A0A1G9YKZ0_9GAMM</name>
<dbReference type="NCBIfam" id="NF010621">
    <property type="entry name" value="PRK14014.1"/>
    <property type="match status" value="1"/>
</dbReference>
<dbReference type="OrthoDB" id="319710at2"/>
<reference evidence="4" key="1">
    <citation type="submission" date="2016-10" db="EMBL/GenBank/DDBJ databases">
        <authorList>
            <person name="Varghese N."/>
            <person name="Submissions S."/>
        </authorList>
    </citation>
    <scope>NUCLEOTIDE SEQUENCE [LARGE SCALE GENOMIC DNA]</scope>
    <source>
        <strain evidence="4">CGMCC 1.6494</strain>
    </source>
</reference>
<sequence>MPMLKGVVSVTLLTLNTLFWGIPLTTLTLVKLVTPAGRLRKTVQEGINRVALNWIGGNLWWMRRWIKPRLDASLPDNLRPDQWWLVISNHRSWTDIFMLLMVLHRRIPMPRFFVKRQLLWIPVVGLAFWALEFPIMRRITRAQIAQNPTLATLDREATERMCARARQAPIAIFNFVEGTRFTPHKHARQQSPYRHLLRPKAGGVAQVLNLLGDQLDGILDVTLSYANPNPSFWGFLCGQEAPVTLRARILEVPKWMLTANYHAETQHKEQFHTWINALWQEKDAQLDGQIDHA</sequence>
<keyword evidence="1" id="KW-0472">Membrane</keyword>
<feature type="transmembrane region" description="Helical" evidence="1">
    <location>
        <begin position="12"/>
        <end position="34"/>
    </location>
</feature>
<keyword evidence="1" id="KW-0812">Transmembrane</keyword>
<organism evidence="3 4">
    <name type="scientific">Vreelandella arcis</name>
    <dbReference type="NCBI Taxonomy" id="416873"/>
    <lineage>
        <taxon>Bacteria</taxon>
        <taxon>Pseudomonadati</taxon>
        <taxon>Pseudomonadota</taxon>
        <taxon>Gammaproteobacteria</taxon>
        <taxon>Oceanospirillales</taxon>
        <taxon>Halomonadaceae</taxon>
        <taxon>Vreelandella</taxon>
    </lineage>
</organism>
<dbReference type="Proteomes" id="UP000199677">
    <property type="component" value="Unassembled WGS sequence"/>
</dbReference>
<dbReference type="RefSeq" id="WP_089702312.1">
    <property type="nucleotide sequence ID" value="NZ_FNII01000002.1"/>
</dbReference>
<keyword evidence="4" id="KW-1185">Reference proteome</keyword>
<evidence type="ECO:0000259" key="2">
    <source>
        <dbReference type="SMART" id="SM00563"/>
    </source>
</evidence>
<feature type="transmembrane region" description="Helical" evidence="1">
    <location>
        <begin position="118"/>
        <end position="136"/>
    </location>
</feature>
<dbReference type="InterPro" id="IPR002123">
    <property type="entry name" value="Plipid/glycerol_acylTrfase"/>
</dbReference>
<keyword evidence="3" id="KW-0808">Transferase</keyword>
<evidence type="ECO:0000313" key="3">
    <source>
        <dbReference type="EMBL" id="SDN09156.1"/>
    </source>
</evidence>
<feature type="domain" description="Phospholipid/glycerol acyltransferase" evidence="2">
    <location>
        <begin position="84"/>
        <end position="226"/>
    </location>
</feature>
<dbReference type="SMART" id="SM00563">
    <property type="entry name" value="PlsC"/>
    <property type="match status" value="1"/>
</dbReference>
<keyword evidence="3" id="KW-0012">Acyltransferase</keyword>
<dbReference type="SUPFAM" id="SSF69593">
    <property type="entry name" value="Glycerol-3-phosphate (1)-acyltransferase"/>
    <property type="match status" value="1"/>
</dbReference>
<accession>A0A1G9YKZ0</accession>
<proteinExistence type="predicted"/>
<dbReference type="Pfam" id="PF01553">
    <property type="entry name" value="Acyltransferase"/>
    <property type="match status" value="1"/>
</dbReference>
<dbReference type="AlphaFoldDB" id="A0A1G9YKZ0"/>
<evidence type="ECO:0000313" key="4">
    <source>
        <dbReference type="Proteomes" id="UP000199677"/>
    </source>
</evidence>
<dbReference type="CDD" id="cd07990">
    <property type="entry name" value="LPLAT_LCLAT1-like"/>
    <property type="match status" value="1"/>
</dbReference>
<gene>
    <name evidence="3" type="ORF">SAMN04487951_102196</name>
</gene>
<dbReference type="EMBL" id="FNII01000002">
    <property type="protein sequence ID" value="SDN09156.1"/>
    <property type="molecule type" value="Genomic_DNA"/>
</dbReference>
<protein>
    <submittedName>
        <fullName evidence="3">Acyltransferase</fullName>
    </submittedName>
</protein>
<dbReference type="STRING" id="416873.SAMN04487951_102196"/>
<dbReference type="PANTHER" id="PTHR10983">
    <property type="entry name" value="1-ACYLGLYCEROL-3-PHOSPHATE ACYLTRANSFERASE-RELATED"/>
    <property type="match status" value="1"/>
</dbReference>
<dbReference type="GO" id="GO:0016746">
    <property type="term" value="F:acyltransferase activity"/>
    <property type="evidence" value="ECO:0007669"/>
    <property type="project" value="UniProtKB-KW"/>
</dbReference>
<evidence type="ECO:0000256" key="1">
    <source>
        <dbReference type="SAM" id="Phobius"/>
    </source>
</evidence>